<dbReference type="CDD" id="cd10033">
    <property type="entry name" value="UDG_like"/>
    <property type="match status" value="1"/>
</dbReference>
<feature type="domain" description="Uracil-DNA glycosylase-like" evidence="1">
    <location>
        <begin position="37"/>
        <end position="204"/>
    </location>
</feature>
<dbReference type="Proteomes" id="UP000294360">
    <property type="component" value="Chromosome"/>
</dbReference>
<dbReference type="PANTHER" id="PTHR42160">
    <property type="entry name" value="URACIL-DNA GLYCOSYLASE SUPERFAMILY PROTEIN"/>
    <property type="match status" value="1"/>
</dbReference>
<dbReference type="Gene3D" id="3.40.470.10">
    <property type="entry name" value="Uracil-DNA glycosylase-like domain"/>
    <property type="match status" value="1"/>
</dbReference>
<dbReference type="SMART" id="SM00987">
    <property type="entry name" value="UreE_C"/>
    <property type="match status" value="1"/>
</dbReference>
<dbReference type="SMART" id="SM00986">
    <property type="entry name" value="UDG"/>
    <property type="match status" value="1"/>
</dbReference>
<evidence type="ECO:0000313" key="2">
    <source>
        <dbReference type="EMBL" id="VFU10896.1"/>
    </source>
</evidence>
<proteinExistence type="predicted"/>
<organism evidence="2 3">
    <name type="scientific">Methylocella tundrae</name>
    <dbReference type="NCBI Taxonomy" id="227605"/>
    <lineage>
        <taxon>Bacteria</taxon>
        <taxon>Pseudomonadati</taxon>
        <taxon>Pseudomonadota</taxon>
        <taxon>Alphaproteobacteria</taxon>
        <taxon>Hyphomicrobiales</taxon>
        <taxon>Beijerinckiaceae</taxon>
        <taxon>Methylocella</taxon>
    </lineage>
</organism>
<dbReference type="SUPFAM" id="SSF52141">
    <property type="entry name" value="Uracil-DNA glycosylase-like"/>
    <property type="match status" value="1"/>
</dbReference>
<dbReference type="RefSeq" id="WP_134492682.1">
    <property type="nucleotide sequence ID" value="NZ_LR536450.1"/>
</dbReference>
<reference evidence="2 3" key="1">
    <citation type="submission" date="2019-03" db="EMBL/GenBank/DDBJ databases">
        <authorList>
            <person name="Kox A.R. M."/>
        </authorList>
    </citation>
    <scope>NUCLEOTIDE SEQUENCE [LARGE SCALE GENOMIC DNA]</scope>
    <source>
        <strain evidence="2">MTUNDRAET4 annotated genome</strain>
    </source>
</reference>
<accession>A0A4U8Z5T7</accession>
<dbReference type="EMBL" id="LR536450">
    <property type="protein sequence ID" value="VFU10896.1"/>
    <property type="molecule type" value="Genomic_DNA"/>
</dbReference>
<name>A0A4U8Z5T7_METTU</name>
<dbReference type="InterPro" id="IPR005122">
    <property type="entry name" value="Uracil-DNA_glycosylase-like"/>
</dbReference>
<dbReference type="PANTHER" id="PTHR42160:SF1">
    <property type="entry name" value="URACIL-DNA GLYCOSYLASE SUPERFAMILY PROTEIN"/>
    <property type="match status" value="1"/>
</dbReference>
<protein>
    <submittedName>
        <fullName evidence="2">Uracil-DNA glycosylase</fullName>
    </submittedName>
</protein>
<dbReference type="KEGG" id="mtun:MTUNDRAET4_4015"/>
<evidence type="ECO:0000313" key="3">
    <source>
        <dbReference type="Proteomes" id="UP000294360"/>
    </source>
</evidence>
<evidence type="ECO:0000259" key="1">
    <source>
        <dbReference type="SMART" id="SM00986"/>
    </source>
</evidence>
<dbReference type="InterPro" id="IPR047124">
    <property type="entry name" value="HI_0220.2"/>
</dbReference>
<dbReference type="AlphaFoldDB" id="A0A4U8Z5T7"/>
<dbReference type="OrthoDB" id="9789139at2"/>
<dbReference type="InterPro" id="IPR036895">
    <property type="entry name" value="Uracil-DNA_glycosylase-like_sf"/>
</dbReference>
<gene>
    <name evidence="2" type="ORF">MTUNDRAET4_4015</name>
</gene>
<dbReference type="Pfam" id="PF03167">
    <property type="entry name" value="UDG"/>
    <property type="match status" value="1"/>
</dbReference>
<sequence>MAQFAADLADVAARIRACRLCRDAPRGASLPHEPRPVLRISSTARLLIAGQAPGVRVHASGLPFNDPSGDRLRQWMNVSRDVFYDERKIAIAPMGFCFPGHTPDKGDLPPRPECRANWHDELFHAMPQIECILAIGRYAQDYHFSRLGRPLPKGALLHELVRRWAEFSGGHPKIIALPHLSSWRNSGWLKRNPWFEAEVLPALREEVARMIV</sequence>